<protein>
    <submittedName>
        <fullName evidence="1">Uncharacterized protein</fullName>
    </submittedName>
</protein>
<dbReference type="Proteomes" id="UP001149079">
    <property type="component" value="Unassembled WGS sequence"/>
</dbReference>
<proteinExistence type="predicted"/>
<name>A0A9W9KUF2_9EURO</name>
<dbReference type="RefSeq" id="XP_056517890.1">
    <property type="nucleotide sequence ID" value="XM_056670091.1"/>
</dbReference>
<sequence length="63" mass="7402">MIPSNGGPGPVTSNEADVIEINMREDGFRYWGIVIYRATYKSEMDWEKFLRRFLGQVRQALEY</sequence>
<comment type="caution">
    <text evidence="1">The sequence shown here is derived from an EMBL/GenBank/DDBJ whole genome shotgun (WGS) entry which is preliminary data.</text>
</comment>
<gene>
    <name evidence="1" type="ORF">N7515_009347</name>
</gene>
<evidence type="ECO:0000313" key="1">
    <source>
        <dbReference type="EMBL" id="KAJ5121386.1"/>
    </source>
</evidence>
<organism evidence="1 2">
    <name type="scientific">Penicillium bovifimosum</name>
    <dbReference type="NCBI Taxonomy" id="126998"/>
    <lineage>
        <taxon>Eukaryota</taxon>
        <taxon>Fungi</taxon>
        <taxon>Dikarya</taxon>
        <taxon>Ascomycota</taxon>
        <taxon>Pezizomycotina</taxon>
        <taxon>Eurotiomycetes</taxon>
        <taxon>Eurotiomycetidae</taxon>
        <taxon>Eurotiales</taxon>
        <taxon>Aspergillaceae</taxon>
        <taxon>Penicillium</taxon>
    </lineage>
</organism>
<keyword evidence="2" id="KW-1185">Reference proteome</keyword>
<dbReference type="GeneID" id="81409261"/>
<dbReference type="AlphaFoldDB" id="A0A9W9KUF2"/>
<accession>A0A9W9KUF2</accession>
<dbReference type="EMBL" id="JAPQKL010000007">
    <property type="protein sequence ID" value="KAJ5121386.1"/>
    <property type="molecule type" value="Genomic_DNA"/>
</dbReference>
<reference evidence="1" key="2">
    <citation type="journal article" date="2023" name="IMA Fungus">
        <title>Comparative genomic study of the Penicillium genus elucidates a diverse pangenome and 15 lateral gene transfer events.</title>
        <authorList>
            <person name="Petersen C."/>
            <person name="Sorensen T."/>
            <person name="Nielsen M.R."/>
            <person name="Sondergaard T.E."/>
            <person name="Sorensen J.L."/>
            <person name="Fitzpatrick D.A."/>
            <person name="Frisvad J.C."/>
            <person name="Nielsen K.L."/>
        </authorList>
    </citation>
    <scope>NUCLEOTIDE SEQUENCE</scope>
    <source>
        <strain evidence="1">IBT 22155</strain>
    </source>
</reference>
<evidence type="ECO:0000313" key="2">
    <source>
        <dbReference type="Proteomes" id="UP001149079"/>
    </source>
</evidence>
<reference evidence="1" key="1">
    <citation type="submission" date="2022-11" db="EMBL/GenBank/DDBJ databases">
        <authorList>
            <person name="Petersen C."/>
        </authorList>
    </citation>
    <scope>NUCLEOTIDE SEQUENCE</scope>
    <source>
        <strain evidence="1">IBT 22155</strain>
    </source>
</reference>
<dbReference type="OrthoDB" id="4424523at2759"/>